<feature type="transmembrane region" description="Helical" evidence="7">
    <location>
        <begin position="12"/>
        <end position="33"/>
    </location>
</feature>
<accession>A0ABP9ALV9</accession>
<dbReference type="PANTHER" id="PTHR42920">
    <property type="entry name" value="OS03G0707200 PROTEIN-RELATED"/>
    <property type="match status" value="1"/>
</dbReference>
<feature type="domain" description="EamA" evidence="8">
    <location>
        <begin position="150"/>
        <end position="281"/>
    </location>
</feature>
<dbReference type="InterPro" id="IPR000620">
    <property type="entry name" value="EamA_dom"/>
</dbReference>
<dbReference type="InterPro" id="IPR051258">
    <property type="entry name" value="Diverse_Substrate_Transporter"/>
</dbReference>
<keyword evidence="4 7" id="KW-0812">Transmembrane</keyword>
<proteinExistence type="inferred from homology"/>
<dbReference type="RefSeq" id="WP_345440903.1">
    <property type="nucleotide sequence ID" value="NZ_BAABKO010000006.1"/>
</dbReference>
<feature type="transmembrane region" description="Helical" evidence="7">
    <location>
        <begin position="39"/>
        <end position="60"/>
    </location>
</feature>
<feature type="transmembrane region" description="Helical" evidence="7">
    <location>
        <begin position="178"/>
        <end position="198"/>
    </location>
</feature>
<evidence type="ECO:0000256" key="7">
    <source>
        <dbReference type="SAM" id="Phobius"/>
    </source>
</evidence>
<dbReference type="InterPro" id="IPR037185">
    <property type="entry name" value="EmrE-like"/>
</dbReference>
<reference evidence="10" key="1">
    <citation type="journal article" date="2019" name="Int. J. Syst. Evol. Microbiol.">
        <title>The Global Catalogue of Microorganisms (GCM) 10K type strain sequencing project: providing services to taxonomists for standard genome sequencing and annotation.</title>
        <authorList>
            <consortium name="The Broad Institute Genomics Platform"/>
            <consortium name="The Broad Institute Genome Sequencing Center for Infectious Disease"/>
            <person name="Wu L."/>
            <person name="Ma J."/>
        </authorList>
    </citation>
    <scope>NUCLEOTIDE SEQUENCE [LARGE SCALE GENOMIC DNA]</scope>
    <source>
        <strain evidence="10">JCM 18537</strain>
    </source>
</reference>
<evidence type="ECO:0000256" key="5">
    <source>
        <dbReference type="ARBA" id="ARBA00022989"/>
    </source>
</evidence>
<feature type="transmembrane region" description="Helical" evidence="7">
    <location>
        <begin position="123"/>
        <end position="144"/>
    </location>
</feature>
<dbReference type="EMBL" id="BAABKO010000006">
    <property type="protein sequence ID" value="GAA4782627.1"/>
    <property type="molecule type" value="Genomic_DNA"/>
</dbReference>
<feature type="transmembrane region" description="Helical" evidence="7">
    <location>
        <begin position="150"/>
        <end position="166"/>
    </location>
</feature>
<keyword evidence="10" id="KW-1185">Reference proteome</keyword>
<comment type="caution">
    <text evidence="9">The sequence shown here is derived from an EMBL/GenBank/DDBJ whole genome shotgun (WGS) entry which is preliminary data.</text>
</comment>
<evidence type="ECO:0000256" key="3">
    <source>
        <dbReference type="ARBA" id="ARBA00022475"/>
    </source>
</evidence>
<keyword evidence="3" id="KW-1003">Cell membrane</keyword>
<dbReference type="Pfam" id="PF00892">
    <property type="entry name" value="EamA"/>
    <property type="match status" value="1"/>
</dbReference>
<protein>
    <submittedName>
        <fullName evidence="9">DMT family transporter</fullName>
    </submittedName>
</protein>
<evidence type="ECO:0000313" key="9">
    <source>
        <dbReference type="EMBL" id="GAA4782627.1"/>
    </source>
</evidence>
<dbReference type="Proteomes" id="UP001501645">
    <property type="component" value="Unassembled WGS sequence"/>
</dbReference>
<keyword evidence="6 7" id="KW-0472">Membrane</keyword>
<evidence type="ECO:0000259" key="8">
    <source>
        <dbReference type="Pfam" id="PF00892"/>
    </source>
</evidence>
<sequence length="304" mass="30617">MTSATRARSGVGGSVALIIGSCVSLQFGAALAVQLFPALGSWGVTALRLTIAALILVVAVRPRLGGWTRTQWLAVVGFGLALGAMNGFFYAALERIPLGTAVAIEFLGPLVLAACLTRRGSDVAWVGVALAGMALLGIDSAVGAEALDPLGVVFALVAAAFWALYIRTSARVGRLVPGLGGLAMALVVASVALLPFGVPAVAGVALDPGLLALAIGTAVLASVVPYVLELLALRRLPQRVFGVLLSLEPVIAALAGWLLLAQAMSPLRIAAVALVVAASVGTALAARRTTEAPALTGAIPVIPD</sequence>
<evidence type="ECO:0000256" key="2">
    <source>
        <dbReference type="ARBA" id="ARBA00007362"/>
    </source>
</evidence>
<dbReference type="PANTHER" id="PTHR42920:SF5">
    <property type="entry name" value="EAMA DOMAIN-CONTAINING PROTEIN"/>
    <property type="match status" value="1"/>
</dbReference>
<name>A0ABP9ALV9_9MICO</name>
<organism evidence="9 10">
    <name type="scientific">Microbacterium gilvum</name>
    <dbReference type="NCBI Taxonomy" id="1336204"/>
    <lineage>
        <taxon>Bacteria</taxon>
        <taxon>Bacillati</taxon>
        <taxon>Actinomycetota</taxon>
        <taxon>Actinomycetes</taxon>
        <taxon>Micrococcales</taxon>
        <taxon>Microbacteriaceae</taxon>
        <taxon>Microbacterium</taxon>
    </lineage>
</organism>
<comment type="subcellular location">
    <subcellularLocation>
        <location evidence="1">Cell membrane</location>
        <topology evidence="1">Multi-pass membrane protein</topology>
    </subcellularLocation>
</comment>
<feature type="transmembrane region" description="Helical" evidence="7">
    <location>
        <begin position="266"/>
        <end position="286"/>
    </location>
</feature>
<gene>
    <name evidence="9" type="ORF">GCM10023351_29920</name>
</gene>
<comment type="similarity">
    <text evidence="2">Belongs to the EamA transporter family.</text>
</comment>
<dbReference type="SUPFAM" id="SSF103481">
    <property type="entry name" value="Multidrug resistance efflux transporter EmrE"/>
    <property type="match status" value="1"/>
</dbReference>
<keyword evidence="5 7" id="KW-1133">Transmembrane helix</keyword>
<feature type="transmembrane region" description="Helical" evidence="7">
    <location>
        <begin position="210"/>
        <end position="228"/>
    </location>
</feature>
<feature type="transmembrane region" description="Helical" evidence="7">
    <location>
        <begin position="72"/>
        <end position="92"/>
    </location>
</feature>
<evidence type="ECO:0000313" key="10">
    <source>
        <dbReference type="Proteomes" id="UP001501645"/>
    </source>
</evidence>
<evidence type="ECO:0000256" key="6">
    <source>
        <dbReference type="ARBA" id="ARBA00023136"/>
    </source>
</evidence>
<dbReference type="PROSITE" id="PS51257">
    <property type="entry name" value="PROKAR_LIPOPROTEIN"/>
    <property type="match status" value="1"/>
</dbReference>
<evidence type="ECO:0000256" key="1">
    <source>
        <dbReference type="ARBA" id="ARBA00004651"/>
    </source>
</evidence>
<evidence type="ECO:0000256" key="4">
    <source>
        <dbReference type="ARBA" id="ARBA00022692"/>
    </source>
</evidence>
<feature type="transmembrane region" description="Helical" evidence="7">
    <location>
        <begin position="240"/>
        <end position="260"/>
    </location>
</feature>
<feature type="transmembrane region" description="Helical" evidence="7">
    <location>
        <begin position="98"/>
        <end position="116"/>
    </location>
</feature>